<protein>
    <submittedName>
        <fullName evidence="6">Glycoside hydrolase family 28 protein</fullName>
    </submittedName>
</protein>
<dbReference type="InterPro" id="IPR011050">
    <property type="entry name" value="Pectin_lyase_fold/virulence"/>
</dbReference>
<dbReference type="InterPro" id="IPR000743">
    <property type="entry name" value="Glyco_hydro_28"/>
</dbReference>
<name>A0ABS9CH43_9BACT</name>
<dbReference type="PANTHER" id="PTHR31339:SF9">
    <property type="entry name" value="PLASMIN AND FIBRONECTIN-BINDING PROTEIN A"/>
    <property type="match status" value="1"/>
</dbReference>
<keyword evidence="3 4" id="KW-0326">Glycosidase</keyword>
<feature type="chain" id="PRO_5045247649" evidence="5">
    <location>
        <begin position="23"/>
        <end position="474"/>
    </location>
</feature>
<proteinExistence type="inferred from homology"/>
<dbReference type="Pfam" id="PF00295">
    <property type="entry name" value="Glyco_hydro_28"/>
    <property type="match status" value="1"/>
</dbReference>
<dbReference type="InterPro" id="IPR051801">
    <property type="entry name" value="GH28_Enzymes"/>
</dbReference>
<dbReference type="Gene3D" id="2.160.20.10">
    <property type="entry name" value="Single-stranded right-handed beta-helix, Pectin lyase-like"/>
    <property type="match status" value="1"/>
</dbReference>
<dbReference type="SUPFAM" id="SSF51126">
    <property type="entry name" value="Pectin lyase-like"/>
    <property type="match status" value="1"/>
</dbReference>
<reference evidence="6 7" key="1">
    <citation type="submission" date="2020-12" db="EMBL/GenBank/DDBJ databases">
        <title>Whole genome sequences of gut porcine anaerobes.</title>
        <authorList>
            <person name="Kubasova T."/>
            <person name="Jahodarova E."/>
            <person name="Rychlik I."/>
        </authorList>
    </citation>
    <scope>NUCLEOTIDE SEQUENCE [LARGE SCALE GENOMIC DNA]</scope>
    <source>
        <strain evidence="6 7">An925</strain>
    </source>
</reference>
<dbReference type="InterPro" id="IPR012334">
    <property type="entry name" value="Pectin_lyas_fold"/>
</dbReference>
<keyword evidence="7" id="KW-1185">Reference proteome</keyword>
<evidence type="ECO:0000256" key="4">
    <source>
        <dbReference type="RuleBase" id="RU361169"/>
    </source>
</evidence>
<keyword evidence="2 4" id="KW-0378">Hydrolase</keyword>
<gene>
    <name evidence="6" type="ORF">I6E12_07960</name>
</gene>
<dbReference type="RefSeq" id="WP_301638195.1">
    <property type="nucleotide sequence ID" value="NZ_JADYTN010000016.1"/>
</dbReference>
<evidence type="ECO:0000256" key="5">
    <source>
        <dbReference type="SAM" id="SignalP"/>
    </source>
</evidence>
<evidence type="ECO:0000313" key="6">
    <source>
        <dbReference type="EMBL" id="MCF2564044.1"/>
    </source>
</evidence>
<sequence>MKKTITSMLTLLALCMPALLSAQDYQKYYNQTPVTLNQPQQVNIPSRSITLTEAGGIGDGVTLCTKAIQDAIDKLAQQGGGHLIVPTGVWLTGPIELKDHIDLHLEKNAIIYFSPDKSIYRDADTKARRVYPCIRAEKRTDIAITGEGIIDGNGAQWRPVKRSKVSDTEWSQFKSMGGQEMKDGTLWYPWQMRNSYPDIAKSPVAQEQMRNDLVRFEKCKRVLFQGVTFQNSPRFHVHPCYSSDIIIDGITVRCPWNAQNGDGIDLSDCQRVLVVNSTVNVGDDGICLKSGRPKASAVSGCEDILVENNTVYHAHGAFVLGSETAAGVRRVVARNCRFAGTDTGLRFKSGVGRGGETSQLYISNIVMTDIKDEAVVFQCDYVNRPAGASDAKALAPKGDEAQFVPHFQDIHIDKVICRGAETAIKAHGIEGMQCVRDINISNSTFVYSKKGEDIDTSSASVKLTNVRLLSDKKQ</sequence>
<keyword evidence="5" id="KW-0732">Signal</keyword>
<accession>A0ABS9CH43</accession>
<dbReference type="PANTHER" id="PTHR31339">
    <property type="entry name" value="PECTIN LYASE-RELATED"/>
    <property type="match status" value="1"/>
</dbReference>
<dbReference type="Proteomes" id="UP001200470">
    <property type="component" value="Unassembled WGS sequence"/>
</dbReference>
<dbReference type="InterPro" id="IPR006626">
    <property type="entry name" value="PbH1"/>
</dbReference>
<comment type="caution">
    <text evidence="6">The sequence shown here is derived from an EMBL/GenBank/DDBJ whole genome shotgun (WGS) entry which is preliminary data.</text>
</comment>
<organism evidence="6 7">
    <name type="scientific">Xylanibacter brevis</name>
    <dbReference type="NCBI Taxonomy" id="83231"/>
    <lineage>
        <taxon>Bacteria</taxon>
        <taxon>Pseudomonadati</taxon>
        <taxon>Bacteroidota</taxon>
        <taxon>Bacteroidia</taxon>
        <taxon>Bacteroidales</taxon>
        <taxon>Prevotellaceae</taxon>
        <taxon>Xylanibacter</taxon>
    </lineage>
</organism>
<dbReference type="SMART" id="SM00710">
    <property type="entry name" value="PbH1"/>
    <property type="match status" value="6"/>
</dbReference>
<dbReference type="GO" id="GO:0016787">
    <property type="term" value="F:hydrolase activity"/>
    <property type="evidence" value="ECO:0007669"/>
    <property type="project" value="UniProtKB-KW"/>
</dbReference>
<evidence type="ECO:0000313" key="7">
    <source>
        <dbReference type="Proteomes" id="UP001200470"/>
    </source>
</evidence>
<evidence type="ECO:0000256" key="1">
    <source>
        <dbReference type="ARBA" id="ARBA00008834"/>
    </source>
</evidence>
<evidence type="ECO:0000256" key="2">
    <source>
        <dbReference type="ARBA" id="ARBA00022801"/>
    </source>
</evidence>
<comment type="similarity">
    <text evidence="1 4">Belongs to the glycosyl hydrolase 28 family.</text>
</comment>
<dbReference type="EMBL" id="JADYTN010000016">
    <property type="protein sequence ID" value="MCF2564044.1"/>
    <property type="molecule type" value="Genomic_DNA"/>
</dbReference>
<feature type="signal peptide" evidence="5">
    <location>
        <begin position="1"/>
        <end position="22"/>
    </location>
</feature>
<evidence type="ECO:0000256" key="3">
    <source>
        <dbReference type="ARBA" id="ARBA00023295"/>
    </source>
</evidence>